<organism evidence="2 3">
    <name type="scientific">Candidatus Phycosocius spiralis</name>
    <dbReference type="NCBI Taxonomy" id="2815099"/>
    <lineage>
        <taxon>Bacteria</taxon>
        <taxon>Pseudomonadati</taxon>
        <taxon>Pseudomonadota</taxon>
        <taxon>Alphaproteobacteria</taxon>
        <taxon>Caulobacterales</taxon>
        <taxon>Caulobacterales incertae sedis</taxon>
        <taxon>Candidatus Phycosocius</taxon>
    </lineage>
</organism>
<dbReference type="EMBL" id="BPFZ01000011">
    <property type="protein sequence ID" value="GIU67624.1"/>
    <property type="molecule type" value="Genomic_DNA"/>
</dbReference>
<keyword evidence="3" id="KW-1185">Reference proteome</keyword>
<accession>A0ABQ4PXC9</accession>
<reference evidence="2" key="2">
    <citation type="journal article" date="2023" name="ISME Commun">
        <title>Characterization of a bloom-associated alphaproteobacterial lineage, 'Candidatus Phycosocius': insights into freshwater algal-bacterial interactions.</title>
        <authorList>
            <person name="Tanabe Y."/>
            <person name="Yamaguchi H."/>
            <person name="Yoshida M."/>
            <person name="Kai A."/>
            <person name="Okazaki Y."/>
        </authorList>
    </citation>
    <scope>NUCLEOTIDE SEQUENCE</scope>
    <source>
        <strain evidence="2">BOTRYCO-1</strain>
    </source>
</reference>
<evidence type="ECO:0000256" key="1">
    <source>
        <dbReference type="SAM" id="MobiDB-lite"/>
    </source>
</evidence>
<gene>
    <name evidence="2" type="ORF">PsB1_1778</name>
</gene>
<protein>
    <recommendedName>
        <fullName evidence="4">Transposase</fullName>
    </recommendedName>
</protein>
<evidence type="ECO:0008006" key="4">
    <source>
        <dbReference type="Google" id="ProtNLM"/>
    </source>
</evidence>
<feature type="region of interest" description="Disordered" evidence="1">
    <location>
        <begin position="66"/>
        <end position="99"/>
    </location>
</feature>
<dbReference type="RefSeq" id="WP_284360584.1">
    <property type="nucleotide sequence ID" value="NZ_BPFZ01000011.1"/>
</dbReference>
<name>A0ABQ4PXC9_9PROT</name>
<comment type="caution">
    <text evidence="2">The sequence shown here is derived from an EMBL/GenBank/DDBJ whole genome shotgun (WGS) entry which is preliminary data.</text>
</comment>
<evidence type="ECO:0000313" key="3">
    <source>
        <dbReference type="Proteomes" id="UP001161064"/>
    </source>
</evidence>
<reference evidence="2" key="1">
    <citation type="submission" date="2021-05" db="EMBL/GenBank/DDBJ databases">
        <authorList>
            <person name="Tanabe Y."/>
        </authorList>
    </citation>
    <scope>NUCLEOTIDE SEQUENCE</scope>
    <source>
        <strain evidence="2">BOTRYCO-1</strain>
    </source>
</reference>
<proteinExistence type="predicted"/>
<dbReference type="Proteomes" id="UP001161064">
    <property type="component" value="Unassembled WGS sequence"/>
</dbReference>
<evidence type="ECO:0000313" key="2">
    <source>
        <dbReference type="EMBL" id="GIU67624.1"/>
    </source>
</evidence>
<sequence>MTRGFTPEKSDAHRLTPKAEAERARLVAALEFQLNRLAASLEAKRASCSSEPRRVVNPTPLLGVLRAGEPASSTRPVADVVDPRGPGVGKNPRRGRVGA</sequence>